<keyword evidence="2" id="KW-1185">Reference proteome</keyword>
<dbReference type="AlphaFoldDB" id="B8F0Z0"/>
<reference evidence="1 2" key="1">
    <citation type="journal article" date="2011" name="J. Bacteriol.">
        <title>Whole-genome sequences of two Borrelia afzelii and two Borrelia garinii Lyme disease agent isolates.</title>
        <authorList>
            <person name="Casjens S.R."/>
            <person name="Mongodin E.F."/>
            <person name="Qiu W.-G."/>
            <person name="Dunn J.J."/>
            <person name="Luft B.J."/>
            <person name="Fraser-Liggett C.M."/>
            <person name="Schutzer S.E."/>
        </authorList>
    </citation>
    <scope>NUCLEOTIDE SEQUENCE [LARGE SCALE GENOMIC DNA]</scope>
    <source>
        <strain evidence="1 2">PBr</strain>
    </source>
</reference>
<sequence length="91" mass="10461">MVLVCKTIIINQNGMDPLCIKLDRCFSLSKLCNNFGIKNTTLKLSNTRWTLAVVVSNILHNRDINVALNLKAYYYKEIKTKADCRLKHSFL</sequence>
<proteinExistence type="predicted"/>
<geneLocation type="plasmid" evidence="1 2">
    <name>PBr_lp28-4</name>
</geneLocation>
<dbReference type="EMBL" id="CP001304">
    <property type="protein sequence ID" value="ACL34629.1"/>
    <property type="molecule type" value="Genomic_DNA"/>
</dbReference>
<accession>B8F0Z0</accession>
<keyword evidence="1" id="KW-0614">Plasmid</keyword>
<dbReference type="Proteomes" id="UP000006103">
    <property type="component" value="Plasmid PBr_lp28-4"/>
</dbReference>
<name>B8F0Z0_BORGR</name>
<protein>
    <submittedName>
        <fullName evidence="1">Uncharacterized protein</fullName>
    </submittedName>
</protein>
<organism evidence="1 2">
    <name type="scientific">Borreliella garinii PBr</name>
    <dbReference type="NCBI Taxonomy" id="498743"/>
    <lineage>
        <taxon>Bacteria</taxon>
        <taxon>Pseudomonadati</taxon>
        <taxon>Spirochaetota</taxon>
        <taxon>Spirochaetia</taxon>
        <taxon>Spirochaetales</taxon>
        <taxon>Borreliaceae</taxon>
        <taxon>Borreliella</taxon>
    </lineage>
</organism>
<evidence type="ECO:0000313" key="1">
    <source>
        <dbReference type="EMBL" id="ACL34629.1"/>
    </source>
</evidence>
<gene>
    <name evidence="1" type="ORF">BGAPBR_I0011</name>
</gene>
<evidence type="ECO:0000313" key="2">
    <source>
        <dbReference type="Proteomes" id="UP000006103"/>
    </source>
</evidence>